<name>A0A518RCY7_9SPHN</name>
<evidence type="ECO:0000313" key="2">
    <source>
        <dbReference type="EMBL" id="QDX25310.1"/>
    </source>
</evidence>
<dbReference type="AlphaFoldDB" id="A0A518RCY7"/>
<organism evidence="2 3">
    <name type="scientific">Sphingomonas suaedae</name>
    <dbReference type="NCBI Taxonomy" id="2599297"/>
    <lineage>
        <taxon>Bacteria</taxon>
        <taxon>Pseudomonadati</taxon>
        <taxon>Pseudomonadota</taxon>
        <taxon>Alphaproteobacteria</taxon>
        <taxon>Sphingomonadales</taxon>
        <taxon>Sphingomonadaceae</taxon>
        <taxon>Sphingomonas</taxon>
    </lineage>
</organism>
<keyword evidence="1" id="KW-0812">Transmembrane</keyword>
<keyword evidence="1" id="KW-0472">Membrane</keyword>
<evidence type="ECO:0000313" key="3">
    <source>
        <dbReference type="Proteomes" id="UP000318055"/>
    </source>
</evidence>
<feature type="transmembrane region" description="Helical" evidence="1">
    <location>
        <begin position="89"/>
        <end position="107"/>
    </location>
</feature>
<feature type="transmembrane region" description="Helical" evidence="1">
    <location>
        <begin position="7"/>
        <end position="29"/>
    </location>
</feature>
<sequence>MAYRERLAWLELIGMVIAYGGYFIAVSIVDPAPGRMETLTFVGLFAAATLARLLILGVGWLVLRARMGGEARAQPDERDRAVARRGAGIGYYVLLSLMLWVGVVLPLTDTGWAVANSALAAIVIAEIVRQAVAVLSYRRGWHG</sequence>
<protein>
    <submittedName>
        <fullName evidence="2">Uncharacterized protein</fullName>
    </submittedName>
</protein>
<feature type="transmembrane region" description="Helical" evidence="1">
    <location>
        <begin position="41"/>
        <end position="63"/>
    </location>
</feature>
<reference evidence="2 3" key="1">
    <citation type="submission" date="2019-07" db="EMBL/GenBank/DDBJ databases">
        <title>Sphingomonas alkalisoli sp. nov., isolated from rhizosphere soil of Suaedae salsa.</title>
        <authorList>
            <person name="Zhang H."/>
            <person name="Xu L."/>
            <person name="Zhang J.-X."/>
            <person name="Sun J.-Q."/>
        </authorList>
    </citation>
    <scope>NUCLEOTIDE SEQUENCE [LARGE SCALE GENOMIC DNA]</scope>
    <source>
        <strain evidence="2 3">XS-10</strain>
    </source>
</reference>
<dbReference type="KEGG" id="ssua:FPZ54_04220"/>
<dbReference type="RefSeq" id="WP_145845252.1">
    <property type="nucleotide sequence ID" value="NZ_CP042239.1"/>
</dbReference>
<dbReference type="EMBL" id="CP042239">
    <property type="protein sequence ID" value="QDX25310.1"/>
    <property type="molecule type" value="Genomic_DNA"/>
</dbReference>
<feature type="transmembrane region" description="Helical" evidence="1">
    <location>
        <begin position="113"/>
        <end position="137"/>
    </location>
</feature>
<evidence type="ECO:0000256" key="1">
    <source>
        <dbReference type="SAM" id="Phobius"/>
    </source>
</evidence>
<dbReference type="Proteomes" id="UP000318055">
    <property type="component" value="Chromosome"/>
</dbReference>
<keyword evidence="3" id="KW-1185">Reference proteome</keyword>
<dbReference type="OrthoDB" id="6024295at2"/>
<proteinExistence type="predicted"/>
<keyword evidence="1" id="KW-1133">Transmembrane helix</keyword>
<gene>
    <name evidence="2" type="ORF">FPZ54_04220</name>
</gene>
<accession>A0A518RCY7</accession>